<evidence type="ECO:0000313" key="2">
    <source>
        <dbReference type="Proteomes" id="UP001140502"/>
    </source>
</evidence>
<dbReference type="EMBL" id="JAPEUR010000226">
    <property type="protein sequence ID" value="KAJ4314591.1"/>
    <property type="molecule type" value="Genomic_DNA"/>
</dbReference>
<accession>A0A9W8W7G4</accession>
<name>A0A9W8W7G4_9HYPO</name>
<dbReference type="Gene3D" id="3.30.1330.40">
    <property type="entry name" value="RutC-like"/>
    <property type="match status" value="1"/>
</dbReference>
<dbReference type="AlphaFoldDB" id="A0A9W8W7G4"/>
<protein>
    <submittedName>
        <fullName evidence="1">Uncharacterized protein</fullName>
    </submittedName>
</protein>
<dbReference type="InterPro" id="IPR006175">
    <property type="entry name" value="YjgF/YER057c/UK114"/>
</dbReference>
<dbReference type="Pfam" id="PF01042">
    <property type="entry name" value="Ribonuc_L-PSP"/>
    <property type="match status" value="1"/>
</dbReference>
<gene>
    <name evidence="1" type="ORF">N0V84_008815</name>
</gene>
<dbReference type="Proteomes" id="UP001140502">
    <property type="component" value="Unassembled WGS sequence"/>
</dbReference>
<comment type="caution">
    <text evidence="1">The sequence shown here is derived from an EMBL/GenBank/DDBJ whole genome shotgun (WGS) entry which is preliminary data.</text>
</comment>
<evidence type="ECO:0000313" key="1">
    <source>
        <dbReference type="EMBL" id="KAJ4314591.1"/>
    </source>
</evidence>
<proteinExistence type="predicted"/>
<organism evidence="1 2">
    <name type="scientific">Fusarium piperis</name>
    <dbReference type="NCBI Taxonomy" id="1435070"/>
    <lineage>
        <taxon>Eukaryota</taxon>
        <taxon>Fungi</taxon>
        <taxon>Dikarya</taxon>
        <taxon>Ascomycota</taxon>
        <taxon>Pezizomycotina</taxon>
        <taxon>Sordariomycetes</taxon>
        <taxon>Hypocreomycetidae</taxon>
        <taxon>Hypocreales</taxon>
        <taxon>Nectriaceae</taxon>
        <taxon>Fusarium</taxon>
        <taxon>Fusarium solani species complex</taxon>
    </lineage>
</organism>
<dbReference type="InterPro" id="IPR035959">
    <property type="entry name" value="RutC-like_sf"/>
</dbReference>
<sequence>MASKLSKYGFEFHNWDGGQGEADLFGLSHAVIVPKDARRIILSGQVGIKADGTVPEDLGEEIREAFRHVFLSLKAAGLGDDAFEHIYSLITFSTSKDGNGIGEVLIPIAKEYFKNTRPAWTGVEVSALYLPTLHLEIRVEAYLPN</sequence>
<dbReference type="SUPFAM" id="SSF55298">
    <property type="entry name" value="YjgF-like"/>
    <property type="match status" value="1"/>
</dbReference>
<dbReference type="OrthoDB" id="309640at2759"/>
<keyword evidence="2" id="KW-1185">Reference proteome</keyword>
<reference evidence="1" key="1">
    <citation type="submission" date="2022-10" db="EMBL/GenBank/DDBJ databases">
        <title>Tapping the CABI collections for fungal endophytes: first genome assemblies for Collariella, Neodidymelliopsis, Ascochyta clinopodiicola, Didymella pomorum, Didymosphaeria variabile, Neocosmospora piperis and Neocucurbitaria cava.</title>
        <authorList>
            <person name="Hill R."/>
        </authorList>
    </citation>
    <scope>NUCLEOTIDE SEQUENCE</scope>
    <source>
        <strain evidence="1">IMI 366586</strain>
    </source>
</reference>